<feature type="transmembrane region" description="Helical" evidence="1">
    <location>
        <begin position="129"/>
        <end position="154"/>
    </location>
</feature>
<dbReference type="AlphaFoldDB" id="A0A484FI01"/>
<feature type="transmembrane region" description="Helical" evidence="1">
    <location>
        <begin position="97"/>
        <end position="117"/>
    </location>
</feature>
<keyword evidence="1" id="KW-0812">Transmembrane</keyword>
<sequence>MLSIERQGECLPNRPMGKTKINSDIRGPGIRFAIWAQEIVLIIISIIGSFHNKATGVKEIGAGLGITHISLAIALLVEMTKKSEKGSPDRQLSAADAILGAMILDSQNMALSLPLVAKETLASRWQVGAMVFCQAFGLVLLGVVTSLFSSGGFATNPAGNSNRRYSDCEHISVAWWGWLNIGSNDKARSEMDAFWVYYACRVLVFRQSSFHSLYNTQDFHEAERDGTSLGDITFPAPVESWTAWEPLLLYRRLKPGNRRDYENHHTTVSLMYVVYGVFSLGSLTAAEKAVKSFKPQENDEFSVGQVIAVVVAGVTILRGVWLLHRMYTNRTGRVTPQQRWPQWLKFWK</sequence>
<feature type="transmembrane region" description="Helical" evidence="1">
    <location>
        <begin position="30"/>
        <end position="48"/>
    </location>
</feature>
<evidence type="ECO:0000313" key="3">
    <source>
        <dbReference type="Proteomes" id="UP000014480"/>
    </source>
</evidence>
<proteinExistence type="predicted"/>
<reference evidence="3" key="1">
    <citation type="journal article" date="2013" name="New Phytol.">
        <title>Comparative genomic and transcriptomic analyses reveal the hemibiotrophic stage shift of Colletotrichum fungi.</title>
        <authorList>
            <person name="Gan P."/>
            <person name="Ikeda K."/>
            <person name="Irieda H."/>
            <person name="Narusaka M."/>
            <person name="O'Connell R.J."/>
            <person name="Narusaka Y."/>
            <person name="Takano Y."/>
            <person name="Kubo Y."/>
            <person name="Shirasu K."/>
        </authorList>
    </citation>
    <scope>NUCLEOTIDE SEQUENCE [LARGE SCALE GENOMIC DNA]</scope>
    <source>
        <strain evidence="3">104-T / ATCC 96160 / CBS 514.97 / LARS 414 / MAFF 240422</strain>
    </source>
</reference>
<feature type="transmembrane region" description="Helical" evidence="1">
    <location>
        <begin position="268"/>
        <end position="286"/>
    </location>
</feature>
<comment type="caution">
    <text evidence="2">The sequence shown here is derived from an EMBL/GenBank/DDBJ whole genome shotgun (WGS) entry which is preliminary data.</text>
</comment>
<feature type="transmembrane region" description="Helical" evidence="1">
    <location>
        <begin position="60"/>
        <end position="77"/>
    </location>
</feature>
<gene>
    <name evidence="2" type="ORF">Cob_v009009</name>
</gene>
<keyword evidence="1" id="KW-0472">Membrane</keyword>
<protein>
    <submittedName>
        <fullName evidence="2">Uncharacterized protein</fullName>
    </submittedName>
</protein>
<feature type="transmembrane region" description="Helical" evidence="1">
    <location>
        <begin position="306"/>
        <end position="323"/>
    </location>
</feature>
<dbReference type="Proteomes" id="UP000014480">
    <property type="component" value="Unassembled WGS sequence"/>
</dbReference>
<name>A0A484FI01_COLOR</name>
<reference evidence="3" key="2">
    <citation type="journal article" date="2019" name="Mol. Plant Microbe Interact.">
        <title>Genome sequence resources for four phytopathogenic fungi from the Colletotrichum orbiculare species complex.</title>
        <authorList>
            <person name="Gan P."/>
            <person name="Tsushima A."/>
            <person name="Narusaka M."/>
            <person name="Narusaka Y."/>
            <person name="Takano Y."/>
            <person name="Kubo Y."/>
            <person name="Shirasu K."/>
        </authorList>
    </citation>
    <scope>GENOME REANNOTATION</scope>
    <source>
        <strain evidence="3">104-T / ATCC 96160 / CBS 514.97 / LARS 414 / MAFF 240422</strain>
    </source>
</reference>
<evidence type="ECO:0000256" key="1">
    <source>
        <dbReference type="SAM" id="Phobius"/>
    </source>
</evidence>
<organism evidence="2 3">
    <name type="scientific">Colletotrichum orbiculare (strain 104-T / ATCC 96160 / CBS 514.97 / LARS 414 / MAFF 240422)</name>
    <name type="common">Cucumber anthracnose fungus</name>
    <name type="synonym">Colletotrichum lagenarium</name>
    <dbReference type="NCBI Taxonomy" id="1213857"/>
    <lineage>
        <taxon>Eukaryota</taxon>
        <taxon>Fungi</taxon>
        <taxon>Dikarya</taxon>
        <taxon>Ascomycota</taxon>
        <taxon>Pezizomycotina</taxon>
        <taxon>Sordariomycetes</taxon>
        <taxon>Hypocreomycetidae</taxon>
        <taxon>Glomerellales</taxon>
        <taxon>Glomerellaceae</taxon>
        <taxon>Colletotrichum</taxon>
        <taxon>Colletotrichum orbiculare species complex</taxon>
    </lineage>
</organism>
<keyword evidence="3" id="KW-1185">Reference proteome</keyword>
<keyword evidence="1" id="KW-1133">Transmembrane helix</keyword>
<dbReference type="OrthoDB" id="4834801at2759"/>
<dbReference type="EMBL" id="AMCV02000025">
    <property type="protein sequence ID" value="TDZ18000.1"/>
    <property type="molecule type" value="Genomic_DNA"/>
</dbReference>
<accession>A0A484FI01</accession>
<evidence type="ECO:0000313" key="2">
    <source>
        <dbReference type="EMBL" id="TDZ18000.1"/>
    </source>
</evidence>